<comment type="caution">
    <text evidence="2">The sequence shown here is derived from an EMBL/GenBank/DDBJ whole genome shotgun (WGS) entry which is preliminary data.</text>
</comment>
<reference evidence="2" key="1">
    <citation type="submission" date="2020-05" db="EMBL/GenBank/DDBJ databases">
        <title>High-Quality Genomes of Partial-Nitritation/Anammox System by Hierarchical Clustering Based Hybrid Assembly.</title>
        <authorList>
            <person name="Liu L."/>
            <person name="Wang Y."/>
            <person name="Che Y."/>
            <person name="Chen Y."/>
            <person name="Xia Y."/>
            <person name="Luo R."/>
            <person name="Cheng S.H."/>
            <person name="Zheng C."/>
            <person name="Zhang T."/>
        </authorList>
    </citation>
    <scope>NUCLEOTIDE SEQUENCE</scope>
    <source>
        <strain evidence="2">H1_PAT1</strain>
    </source>
</reference>
<keyword evidence="1" id="KW-0812">Transmembrane</keyword>
<evidence type="ECO:0000256" key="1">
    <source>
        <dbReference type="SAM" id="Phobius"/>
    </source>
</evidence>
<organism evidence="2 3">
    <name type="scientific">candidate division WWE3 bacterium</name>
    <dbReference type="NCBI Taxonomy" id="2053526"/>
    <lineage>
        <taxon>Bacteria</taxon>
        <taxon>Katanobacteria</taxon>
    </lineage>
</organism>
<proteinExistence type="predicted"/>
<feature type="transmembrane region" description="Helical" evidence="1">
    <location>
        <begin position="7"/>
        <end position="27"/>
    </location>
</feature>
<evidence type="ECO:0000313" key="3">
    <source>
        <dbReference type="Proteomes" id="UP000710385"/>
    </source>
</evidence>
<protein>
    <submittedName>
        <fullName evidence="2">Uncharacterized protein</fullName>
    </submittedName>
</protein>
<keyword evidence="1" id="KW-0472">Membrane</keyword>
<sequence length="247" mass="26712">MKPTLRRILIALAILTILAIGVVFFIVKNDVKSPGKDTGEERPVLGAFESASPSFGDAATTAPSEPTDPLPWDVTWMRARKVGFTPPAGYWVYESELRGEFSLVPGSPPAPGSPDPADEVQHTRVASMIPVMRDAVSFPTWERFRLTMAQFQCASGTTDEDLVICLDKPKNAIAGKTQADLPYEKFSLEAVRKIDQAPRGLRTFVMVRLGEANDSGVLISVLDETAGAAPALQLAKSMRIQESPSAP</sequence>
<dbReference type="EMBL" id="JABTTY010000001">
    <property type="protein sequence ID" value="MBE7525091.1"/>
    <property type="molecule type" value="Genomic_DNA"/>
</dbReference>
<accession>A0A928TTM3</accession>
<keyword evidence="1" id="KW-1133">Transmembrane helix</keyword>
<evidence type="ECO:0000313" key="2">
    <source>
        <dbReference type="EMBL" id="MBE7525091.1"/>
    </source>
</evidence>
<name>A0A928TTM3_UNCKA</name>
<gene>
    <name evidence="2" type="ORF">HS096_01710</name>
</gene>
<dbReference type="Proteomes" id="UP000710385">
    <property type="component" value="Unassembled WGS sequence"/>
</dbReference>
<dbReference type="AlphaFoldDB" id="A0A928TTM3"/>